<dbReference type="AlphaFoldDB" id="A0A7C8MPI2"/>
<comment type="caution">
    <text evidence="2">The sequence shown here is derived from an EMBL/GenBank/DDBJ whole genome shotgun (WGS) entry which is preliminary data.</text>
</comment>
<feature type="chain" id="PRO_5028976278" evidence="1">
    <location>
        <begin position="19"/>
        <end position="223"/>
    </location>
</feature>
<name>A0A7C8MPI2_9PEZI</name>
<dbReference type="Proteomes" id="UP000481858">
    <property type="component" value="Unassembled WGS sequence"/>
</dbReference>
<dbReference type="InParanoid" id="A0A7C8MPI2"/>
<dbReference type="EMBL" id="WUBL01000113">
    <property type="protein sequence ID" value="KAF2965533.1"/>
    <property type="molecule type" value="Genomic_DNA"/>
</dbReference>
<evidence type="ECO:0000256" key="1">
    <source>
        <dbReference type="SAM" id="SignalP"/>
    </source>
</evidence>
<protein>
    <submittedName>
        <fullName evidence="2">Uncharacterized protein</fullName>
    </submittedName>
</protein>
<sequence length="223" mass="24548">MKVTTALYGLVAATGALAQSDEYPPLKSKGPYALHVKGHGNSSIDGYLYAVHEFPTDTDPDSGVSVLHYDPISAPVAGNYSYRFYLNSTVDDSTDDDSDFGFVVTDITVGNPSNLYRGKAMFWTYFPDTNVALLELGAGADPFNVNFIDFSKDGRAFVFSQHDDSKAVVGEPGSETSVNLYDGWAICWQRRYTVSGFTLSWITYGEPHNPTCERVDLTKLKLY</sequence>
<evidence type="ECO:0000313" key="3">
    <source>
        <dbReference type="Proteomes" id="UP000481858"/>
    </source>
</evidence>
<evidence type="ECO:0000313" key="2">
    <source>
        <dbReference type="EMBL" id="KAF2965533.1"/>
    </source>
</evidence>
<dbReference type="OrthoDB" id="3515453at2759"/>
<organism evidence="2 3">
    <name type="scientific">Xylaria multiplex</name>
    <dbReference type="NCBI Taxonomy" id="323545"/>
    <lineage>
        <taxon>Eukaryota</taxon>
        <taxon>Fungi</taxon>
        <taxon>Dikarya</taxon>
        <taxon>Ascomycota</taxon>
        <taxon>Pezizomycotina</taxon>
        <taxon>Sordariomycetes</taxon>
        <taxon>Xylariomycetidae</taxon>
        <taxon>Xylariales</taxon>
        <taxon>Xylariaceae</taxon>
        <taxon>Xylaria</taxon>
    </lineage>
</organism>
<keyword evidence="1" id="KW-0732">Signal</keyword>
<reference evidence="2 3" key="1">
    <citation type="submission" date="2019-12" db="EMBL/GenBank/DDBJ databases">
        <title>Draft genome sequence of the ascomycete Xylaria multiplex DSM 110363.</title>
        <authorList>
            <person name="Buettner E."/>
            <person name="Kellner H."/>
        </authorList>
    </citation>
    <scope>NUCLEOTIDE SEQUENCE [LARGE SCALE GENOMIC DNA]</scope>
    <source>
        <strain evidence="2 3">DSM 110363</strain>
    </source>
</reference>
<feature type="signal peptide" evidence="1">
    <location>
        <begin position="1"/>
        <end position="18"/>
    </location>
</feature>
<accession>A0A7C8MPI2</accession>
<gene>
    <name evidence="2" type="ORF">GQX73_g8066</name>
</gene>
<proteinExistence type="predicted"/>
<keyword evidence="3" id="KW-1185">Reference proteome</keyword>